<sequence length="303" mass="34677">MKKVHIISLGDTYMFRLAVALREKGYSVSCSGADIMGAEADILREKDILLADLQPISDPFKEKVDFVVSPLQSVSDHPELIRAKESGLLILSVPELVLRMAKDKIRLVFCNPRHPNRIMSMVLKAFRKQNMRCDYVALNEIPGQDKQISLSYDARISLLEGDAFLEEKPLAHQQYKPHILIMSDLLWHPTKMHATFESYVDFWRDMVSSIERDGKFIYNQNIPLLQDLADTVREDITAVPYLPHPIVRTGDNIELETRYGRVPVTLSDEELLGDINAARLACRHLGVNDKEFYAIFECIFRNC</sequence>
<evidence type="ECO:0000313" key="2">
    <source>
        <dbReference type="Proteomes" id="UP000262954"/>
    </source>
</evidence>
<dbReference type="GO" id="GO:0016874">
    <property type="term" value="F:ligase activity"/>
    <property type="evidence" value="ECO:0007669"/>
    <property type="project" value="UniProtKB-KW"/>
</dbReference>
<dbReference type="Proteomes" id="UP000262954">
    <property type="component" value="Unassembled WGS sequence"/>
</dbReference>
<comment type="caution">
    <text evidence="1">The sequence shown here is derived from an EMBL/GenBank/DDBJ whole genome shotgun (WGS) entry which is preliminary data.</text>
</comment>
<name>A0A354M3J0_9BACT</name>
<proteinExistence type="predicted"/>
<dbReference type="EMBL" id="DNWC01000114">
    <property type="protein sequence ID" value="HBJ09079.1"/>
    <property type="molecule type" value="Genomic_DNA"/>
</dbReference>
<dbReference type="AlphaFoldDB" id="A0A354M3J0"/>
<protein>
    <submittedName>
        <fullName evidence="1">UDP-N-acetylmuramate--alanine ligase</fullName>
    </submittedName>
</protein>
<dbReference type="Gene3D" id="3.40.50.720">
    <property type="entry name" value="NAD(P)-binding Rossmann-like Domain"/>
    <property type="match status" value="1"/>
</dbReference>
<dbReference type="SUPFAM" id="SSF51984">
    <property type="entry name" value="MurCD N-terminal domain"/>
    <property type="match status" value="1"/>
</dbReference>
<reference evidence="1 2" key="1">
    <citation type="journal article" date="2018" name="Nat. Biotechnol.">
        <title>A standardized bacterial taxonomy based on genome phylogeny substantially revises the tree of life.</title>
        <authorList>
            <person name="Parks D.H."/>
            <person name="Chuvochina M."/>
            <person name="Waite D.W."/>
            <person name="Rinke C."/>
            <person name="Skarshewski A."/>
            <person name="Chaumeil P.A."/>
            <person name="Hugenholtz P."/>
        </authorList>
    </citation>
    <scope>NUCLEOTIDE SEQUENCE [LARGE SCALE GENOMIC DNA]</scope>
    <source>
        <strain evidence="1">UBA11482</strain>
    </source>
</reference>
<accession>A0A354M3J0</accession>
<keyword evidence="1" id="KW-0436">Ligase</keyword>
<gene>
    <name evidence="1" type="ORF">DDY73_08740</name>
</gene>
<organism evidence="1 2">
    <name type="scientific">Coprobacter fastidiosus</name>
    <dbReference type="NCBI Taxonomy" id="1099853"/>
    <lineage>
        <taxon>Bacteria</taxon>
        <taxon>Pseudomonadati</taxon>
        <taxon>Bacteroidota</taxon>
        <taxon>Bacteroidia</taxon>
        <taxon>Bacteroidales</taxon>
        <taxon>Barnesiellaceae</taxon>
        <taxon>Coprobacter</taxon>
    </lineage>
</organism>
<evidence type="ECO:0000313" key="1">
    <source>
        <dbReference type="EMBL" id="HBJ09079.1"/>
    </source>
</evidence>